<dbReference type="Proteomes" id="UP000626109">
    <property type="component" value="Unassembled WGS sequence"/>
</dbReference>
<accession>A0A813LK83</accession>
<evidence type="ECO:0000313" key="1">
    <source>
        <dbReference type="EMBL" id="CAE8736103.1"/>
    </source>
</evidence>
<name>A0A813LK83_POLGL</name>
<proteinExistence type="predicted"/>
<reference evidence="1" key="1">
    <citation type="submission" date="2021-02" db="EMBL/GenBank/DDBJ databases">
        <authorList>
            <person name="Dougan E. K."/>
            <person name="Rhodes N."/>
            <person name="Thang M."/>
            <person name="Chan C."/>
        </authorList>
    </citation>
    <scope>NUCLEOTIDE SEQUENCE</scope>
</reference>
<dbReference type="EMBL" id="CAJNNW010036621">
    <property type="protein sequence ID" value="CAE8736103.1"/>
    <property type="molecule type" value="Genomic_DNA"/>
</dbReference>
<dbReference type="AlphaFoldDB" id="A0A813LK83"/>
<comment type="caution">
    <text evidence="1">The sequence shown here is derived from an EMBL/GenBank/DDBJ whole genome shotgun (WGS) entry which is preliminary data.</text>
</comment>
<gene>
    <name evidence="1" type="ORF">PGLA2088_LOCUS48171</name>
</gene>
<sequence>MTASRQLVRELAKRSPAAGKALPCRSTLASSRWSSARGSRLQASCQAADAGVAFQSATSGSLSSWLPTLLAQHSCPANSLMTWSEDADLALVSVSVGHVGAAMPAVPMASVMGAESRATVLGTDIIQNTMPLNYWNIYENRWNTIH</sequence>
<protein>
    <submittedName>
        <fullName evidence="1">Uncharacterized protein</fullName>
    </submittedName>
</protein>
<evidence type="ECO:0000313" key="2">
    <source>
        <dbReference type="Proteomes" id="UP000626109"/>
    </source>
</evidence>
<organism evidence="1 2">
    <name type="scientific">Polarella glacialis</name>
    <name type="common">Dinoflagellate</name>
    <dbReference type="NCBI Taxonomy" id="89957"/>
    <lineage>
        <taxon>Eukaryota</taxon>
        <taxon>Sar</taxon>
        <taxon>Alveolata</taxon>
        <taxon>Dinophyceae</taxon>
        <taxon>Suessiales</taxon>
        <taxon>Suessiaceae</taxon>
        <taxon>Polarella</taxon>
    </lineage>
</organism>